<dbReference type="SUPFAM" id="SSF53187">
    <property type="entry name" value="Zn-dependent exopeptidases"/>
    <property type="match status" value="1"/>
</dbReference>
<evidence type="ECO:0000256" key="1">
    <source>
        <dbReference type="ARBA" id="ARBA00022723"/>
    </source>
</evidence>
<dbReference type="InterPro" id="IPR036264">
    <property type="entry name" value="Bact_exopeptidase_dim_dom"/>
</dbReference>
<comment type="caution">
    <text evidence="4">The sequence shown here is derived from an EMBL/GenBank/DDBJ whole genome shotgun (WGS) entry which is preliminary data.</text>
</comment>
<proteinExistence type="predicted"/>
<dbReference type="Gene3D" id="3.30.70.360">
    <property type="match status" value="1"/>
</dbReference>
<accession>A0ABW1VIW6</accession>
<gene>
    <name evidence="4" type="ORF">ACFQB0_10620</name>
</gene>
<feature type="domain" description="Peptidase M20 dimerisation" evidence="3">
    <location>
        <begin position="170"/>
        <end position="254"/>
    </location>
</feature>
<keyword evidence="5" id="KW-1185">Reference proteome</keyword>
<evidence type="ECO:0000313" key="4">
    <source>
        <dbReference type="EMBL" id="MFC6356560.1"/>
    </source>
</evidence>
<dbReference type="Gene3D" id="3.40.630.10">
    <property type="entry name" value="Zn peptidases"/>
    <property type="match status" value="1"/>
</dbReference>
<keyword evidence="2" id="KW-0378">Hydrolase</keyword>
<dbReference type="Pfam" id="PF01546">
    <property type="entry name" value="Peptidase_M20"/>
    <property type="match status" value="1"/>
</dbReference>
<dbReference type="PANTHER" id="PTHR43808">
    <property type="entry name" value="ACETYLORNITHINE DEACETYLASE"/>
    <property type="match status" value="1"/>
</dbReference>
<dbReference type="Proteomes" id="UP001596306">
    <property type="component" value="Unassembled WGS sequence"/>
</dbReference>
<name>A0ABW1VIW6_9MICO</name>
<dbReference type="PANTHER" id="PTHR43808:SF31">
    <property type="entry name" value="N-ACETYL-L-CITRULLINE DEACETYLASE"/>
    <property type="match status" value="1"/>
</dbReference>
<evidence type="ECO:0000256" key="2">
    <source>
        <dbReference type="ARBA" id="ARBA00022801"/>
    </source>
</evidence>
<dbReference type="EMBL" id="JBHSTP010000002">
    <property type="protein sequence ID" value="MFC6356560.1"/>
    <property type="molecule type" value="Genomic_DNA"/>
</dbReference>
<dbReference type="SUPFAM" id="SSF55031">
    <property type="entry name" value="Bacterial exopeptidase dimerisation domain"/>
    <property type="match status" value="1"/>
</dbReference>
<sequence length="358" mass="37714">MNQADRIALLLELIAVDTTSGRTEAQRHLQGHVAAELTQRERRLNVTTAPPNEYPWTLITTRSNGPNLVFACHVDTVPVGDESQWTNPPFSPIAVDGNVHGRGAVDMKGGLVAAAIALLEAAALGRAVALLLTSDEEIGSLGASDASRSLQDLDVGAVIIPEATENQVITGHRGALWIEATAAGRAAHGSAPGLGENAALKLMATLGRATTGLPIQIDGFLGAETWNLGIIQAGTAPNIVPDAASAIIDMRTIDAGGQLLAWWQSQPELESVDVVLRLPALRTDRSGEWVRSLPAPVADTPATYFTDGSVLSQMLPGIPIVVWGPGSPSQMHSLNEHISVTSLETATANFRQTVRAWL</sequence>
<dbReference type="InterPro" id="IPR011650">
    <property type="entry name" value="Peptidase_M20_dimer"/>
</dbReference>
<reference evidence="5" key="1">
    <citation type="journal article" date="2019" name="Int. J. Syst. Evol. Microbiol.">
        <title>The Global Catalogue of Microorganisms (GCM) 10K type strain sequencing project: providing services to taxonomists for standard genome sequencing and annotation.</title>
        <authorList>
            <consortium name="The Broad Institute Genomics Platform"/>
            <consortium name="The Broad Institute Genome Sequencing Center for Infectious Disease"/>
            <person name="Wu L."/>
            <person name="Ma J."/>
        </authorList>
    </citation>
    <scope>NUCLEOTIDE SEQUENCE [LARGE SCALE GENOMIC DNA]</scope>
    <source>
        <strain evidence="5">CCUG 43304</strain>
    </source>
</reference>
<dbReference type="InterPro" id="IPR050072">
    <property type="entry name" value="Peptidase_M20A"/>
</dbReference>
<dbReference type="Pfam" id="PF07687">
    <property type="entry name" value="M20_dimer"/>
    <property type="match status" value="1"/>
</dbReference>
<dbReference type="InterPro" id="IPR002933">
    <property type="entry name" value="Peptidase_M20"/>
</dbReference>
<protein>
    <submittedName>
        <fullName evidence="4">M20 family metallopeptidase</fullName>
    </submittedName>
</protein>
<keyword evidence="1" id="KW-0479">Metal-binding</keyword>
<evidence type="ECO:0000259" key="3">
    <source>
        <dbReference type="Pfam" id="PF07687"/>
    </source>
</evidence>
<organism evidence="4 5">
    <name type="scientific">Luethyella okanaganae</name>
    <dbReference type="NCBI Taxonomy" id="69372"/>
    <lineage>
        <taxon>Bacteria</taxon>
        <taxon>Bacillati</taxon>
        <taxon>Actinomycetota</taxon>
        <taxon>Actinomycetes</taxon>
        <taxon>Micrococcales</taxon>
        <taxon>Microbacteriaceae</taxon>
        <taxon>Luethyella</taxon>
    </lineage>
</organism>
<evidence type="ECO:0000313" key="5">
    <source>
        <dbReference type="Proteomes" id="UP001596306"/>
    </source>
</evidence>
<dbReference type="RefSeq" id="WP_386731146.1">
    <property type="nucleotide sequence ID" value="NZ_JBHSTP010000002.1"/>
</dbReference>